<dbReference type="Proteomes" id="UP000524404">
    <property type="component" value="Unassembled WGS sequence"/>
</dbReference>
<accession>A0A841EVS4</accession>
<dbReference type="AlphaFoldDB" id="A0A841EVS4"/>
<evidence type="ECO:0000313" key="2">
    <source>
        <dbReference type="EMBL" id="MBB6005519.1"/>
    </source>
</evidence>
<protein>
    <submittedName>
        <fullName evidence="2">Uncharacterized protein</fullName>
    </submittedName>
</protein>
<dbReference type="RefSeq" id="WP_184137415.1">
    <property type="nucleotide sequence ID" value="NZ_JACHKT010000048.1"/>
</dbReference>
<reference evidence="2 3" key="1">
    <citation type="submission" date="2020-08" db="EMBL/GenBank/DDBJ databases">
        <title>Functional genomics of gut bacteria from endangered species of beetles.</title>
        <authorList>
            <person name="Carlos-Shanley C."/>
        </authorList>
    </citation>
    <scope>NUCLEOTIDE SEQUENCE [LARGE SCALE GENOMIC DNA]</scope>
    <source>
        <strain evidence="2 3">S00070</strain>
    </source>
</reference>
<comment type="caution">
    <text evidence="2">The sequence shown here is derived from an EMBL/GenBank/DDBJ whole genome shotgun (WGS) entry which is preliminary data.</text>
</comment>
<proteinExistence type="predicted"/>
<organism evidence="2 3">
    <name type="scientific">Arcicella rosea</name>
    <dbReference type="NCBI Taxonomy" id="502909"/>
    <lineage>
        <taxon>Bacteria</taxon>
        <taxon>Pseudomonadati</taxon>
        <taxon>Bacteroidota</taxon>
        <taxon>Cytophagia</taxon>
        <taxon>Cytophagales</taxon>
        <taxon>Flectobacillaceae</taxon>
        <taxon>Arcicella</taxon>
    </lineage>
</organism>
<feature type="signal peptide" evidence="1">
    <location>
        <begin position="1"/>
        <end position="24"/>
    </location>
</feature>
<keyword evidence="1" id="KW-0732">Signal</keyword>
<feature type="chain" id="PRO_5032357092" evidence="1">
    <location>
        <begin position="25"/>
        <end position="131"/>
    </location>
</feature>
<gene>
    <name evidence="2" type="ORF">HNP25_004193</name>
</gene>
<evidence type="ECO:0000313" key="3">
    <source>
        <dbReference type="Proteomes" id="UP000524404"/>
    </source>
</evidence>
<evidence type="ECO:0000256" key="1">
    <source>
        <dbReference type="SAM" id="SignalP"/>
    </source>
</evidence>
<name>A0A841EVS4_9BACT</name>
<dbReference type="EMBL" id="JACHKT010000048">
    <property type="protein sequence ID" value="MBB6005519.1"/>
    <property type="molecule type" value="Genomic_DNA"/>
</dbReference>
<sequence length="131" mass="15264">MKQFTAILLSFVILVGSLFPKADALQLAKVGELVKHYNQHTKGWNEKMSFLEFLTMHYSATSNHFKTAKHSHSNLPNLDSHSTVTLFEPTFNKKIVLHFDAIFKVFSEPNFVWENFYHFSILQTLFNPPRF</sequence>
<keyword evidence="3" id="KW-1185">Reference proteome</keyword>